<keyword evidence="4" id="KW-1185">Reference proteome</keyword>
<feature type="region of interest" description="Disordered" evidence="1">
    <location>
        <begin position="99"/>
        <end position="131"/>
    </location>
</feature>
<proteinExistence type="predicted"/>
<dbReference type="EMBL" id="JANPWZ010000311">
    <property type="protein sequence ID" value="KAJ3577778.1"/>
    <property type="molecule type" value="Genomic_DNA"/>
</dbReference>
<organism evidence="3 4">
    <name type="scientific">Xylaria arbuscula</name>
    <dbReference type="NCBI Taxonomy" id="114810"/>
    <lineage>
        <taxon>Eukaryota</taxon>
        <taxon>Fungi</taxon>
        <taxon>Dikarya</taxon>
        <taxon>Ascomycota</taxon>
        <taxon>Pezizomycotina</taxon>
        <taxon>Sordariomycetes</taxon>
        <taxon>Xylariomycetidae</taxon>
        <taxon>Xylariales</taxon>
        <taxon>Xylariaceae</taxon>
        <taxon>Xylaria</taxon>
    </lineage>
</organism>
<gene>
    <name evidence="3" type="ORF">NPX13_g2791</name>
</gene>
<dbReference type="Proteomes" id="UP001148614">
    <property type="component" value="Unassembled WGS sequence"/>
</dbReference>
<evidence type="ECO:0008006" key="5">
    <source>
        <dbReference type="Google" id="ProtNLM"/>
    </source>
</evidence>
<comment type="caution">
    <text evidence="3">The sequence shown here is derived from an EMBL/GenBank/DDBJ whole genome shotgun (WGS) entry which is preliminary data.</text>
</comment>
<sequence length="160" mass="16410">MLFTTRSIIVFLLAGTRVLVAAKQPACVQDCIDNYPTSSWCDGDETGDDLANCTCQSIYGSLMLECIQKCPEDQQTTYASGLPGTCGETLFPDLDIPEATSTSSSSSVATSTSTPTGTTTDSNAQETETAAAGGEGAAAGLVAPTWMLGVAVLGFGVFGL</sequence>
<evidence type="ECO:0000256" key="2">
    <source>
        <dbReference type="SAM" id="SignalP"/>
    </source>
</evidence>
<evidence type="ECO:0000313" key="3">
    <source>
        <dbReference type="EMBL" id="KAJ3577778.1"/>
    </source>
</evidence>
<evidence type="ECO:0000256" key="1">
    <source>
        <dbReference type="SAM" id="MobiDB-lite"/>
    </source>
</evidence>
<feature type="chain" id="PRO_5040781572" description="Extracellular membrane protein CFEM domain-containing protein" evidence="2">
    <location>
        <begin position="23"/>
        <end position="160"/>
    </location>
</feature>
<protein>
    <recommendedName>
        <fullName evidence="5">Extracellular membrane protein CFEM domain-containing protein</fullName>
    </recommendedName>
</protein>
<evidence type="ECO:0000313" key="4">
    <source>
        <dbReference type="Proteomes" id="UP001148614"/>
    </source>
</evidence>
<dbReference type="AlphaFoldDB" id="A0A9W8TNU2"/>
<feature type="compositionally biased region" description="Low complexity" evidence="1">
    <location>
        <begin position="100"/>
        <end position="131"/>
    </location>
</feature>
<dbReference type="VEuPathDB" id="FungiDB:F4678DRAFT_420517"/>
<feature type="signal peptide" evidence="2">
    <location>
        <begin position="1"/>
        <end position="22"/>
    </location>
</feature>
<keyword evidence="2" id="KW-0732">Signal</keyword>
<accession>A0A9W8TNU2</accession>
<reference evidence="3" key="1">
    <citation type="submission" date="2022-07" db="EMBL/GenBank/DDBJ databases">
        <title>Genome Sequence of Xylaria arbuscula.</title>
        <authorList>
            <person name="Buettner E."/>
        </authorList>
    </citation>
    <scope>NUCLEOTIDE SEQUENCE</scope>
    <source>
        <strain evidence="3">VT107</strain>
    </source>
</reference>
<name>A0A9W8TNU2_9PEZI</name>